<dbReference type="EMBL" id="NEDP02001165">
    <property type="protein sequence ID" value="OWF54102.1"/>
    <property type="molecule type" value="Genomic_DNA"/>
</dbReference>
<sequence>MAVFQIAVVVLLVVPIVIGSNVCSFHYNVPKTAGSCETIGGVDQDLEDKVSRLTGSSEGLKVISEANLAMTKELRTTANYAQQTQRKATQQLDSIATEIRSLKALLNVVYDEPVNAFDDMGEVENEDVRSYKANPRDPNKLLRQALQEAEMKVRNMTSFMTENARRQSITRTSMEMRIQQQQIRLQRAMNKLDSLEQQALRLSGHPRVASPFFNNANQEFTDLVTMAIETSAAVGARKLVAIARNDDITAKISNILLPLTMEDRELNQIHADTLSLTISVDNYENDTSDLEYEIKTLNTKWSGNFLTILTKIPTFQQKVRSFERQVLNFAKNISTVSNTISQEETELNNIKNKLDQIAQDITGSLANINRTQQQVQNLDKLPIVALAEVEENAKAEIQREINVVKQLQQAVAGIQSILSTLPTPKPTGNHPRRRSITPWQKSVLYKE</sequence>
<feature type="chain" id="PRO_5012781207" evidence="3">
    <location>
        <begin position="20"/>
        <end position="447"/>
    </location>
</feature>
<dbReference type="Proteomes" id="UP000242188">
    <property type="component" value="Unassembled WGS sequence"/>
</dbReference>
<feature type="coiled-coil region" evidence="1">
    <location>
        <begin position="171"/>
        <end position="205"/>
    </location>
</feature>
<name>A0A210QZF9_MIZYE</name>
<feature type="region of interest" description="Disordered" evidence="2">
    <location>
        <begin position="420"/>
        <end position="447"/>
    </location>
</feature>
<protein>
    <submittedName>
        <fullName evidence="4">Uncharacterized protein</fullName>
    </submittedName>
</protein>
<organism evidence="4 5">
    <name type="scientific">Mizuhopecten yessoensis</name>
    <name type="common">Japanese scallop</name>
    <name type="synonym">Patinopecten yessoensis</name>
    <dbReference type="NCBI Taxonomy" id="6573"/>
    <lineage>
        <taxon>Eukaryota</taxon>
        <taxon>Metazoa</taxon>
        <taxon>Spiralia</taxon>
        <taxon>Lophotrochozoa</taxon>
        <taxon>Mollusca</taxon>
        <taxon>Bivalvia</taxon>
        <taxon>Autobranchia</taxon>
        <taxon>Pteriomorphia</taxon>
        <taxon>Pectinida</taxon>
        <taxon>Pectinoidea</taxon>
        <taxon>Pectinidae</taxon>
        <taxon>Mizuhopecten</taxon>
    </lineage>
</organism>
<reference evidence="4 5" key="1">
    <citation type="journal article" date="2017" name="Nat. Ecol. Evol.">
        <title>Scallop genome provides insights into evolution of bilaterian karyotype and development.</title>
        <authorList>
            <person name="Wang S."/>
            <person name="Zhang J."/>
            <person name="Jiao W."/>
            <person name="Li J."/>
            <person name="Xun X."/>
            <person name="Sun Y."/>
            <person name="Guo X."/>
            <person name="Huan P."/>
            <person name="Dong B."/>
            <person name="Zhang L."/>
            <person name="Hu X."/>
            <person name="Sun X."/>
            <person name="Wang J."/>
            <person name="Zhao C."/>
            <person name="Wang Y."/>
            <person name="Wang D."/>
            <person name="Huang X."/>
            <person name="Wang R."/>
            <person name="Lv J."/>
            <person name="Li Y."/>
            <person name="Zhang Z."/>
            <person name="Liu B."/>
            <person name="Lu W."/>
            <person name="Hui Y."/>
            <person name="Liang J."/>
            <person name="Zhou Z."/>
            <person name="Hou R."/>
            <person name="Li X."/>
            <person name="Liu Y."/>
            <person name="Li H."/>
            <person name="Ning X."/>
            <person name="Lin Y."/>
            <person name="Zhao L."/>
            <person name="Xing Q."/>
            <person name="Dou J."/>
            <person name="Li Y."/>
            <person name="Mao J."/>
            <person name="Guo H."/>
            <person name="Dou H."/>
            <person name="Li T."/>
            <person name="Mu C."/>
            <person name="Jiang W."/>
            <person name="Fu Q."/>
            <person name="Fu X."/>
            <person name="Miao Y."/>
            <person name="Liu J."/>
            <person name="Yu Q."/>
            <person name="Li R."/>
            <person name="Liao H."/>
            <person name="Li X."/>
            <person name="Kong Y."/>
            <person name="Jiang Z."/>
            <person name="Chourrout D."/>
            <person name="Li R."/>
            <person name="Bao Z."/>
        </authorList>
    </citation>
    <scope>NUCLEOTIDE SEQUENCE [LARGE SCALE GENOMIC DNA]</scope>
    <source>
        <strain evidence="4 5">PY_sf001</strain>
    </source>
</reference>
<proteinExistence type="predicted"/>
<feature type="signal peptide" evidence="3">
    <location>
        <begin position="1"/>
        <end position="19"/>
    </location>
</feature>
<keyword evidence="1" id="KW-0175">Coiled coil</keyword>
<evidence type="ECO:0000313" key="5">
    <source>
        <dbReference type="Proteomes" id="UP000242188"/>
    </source>
</evidence>
<comment type="caution">
    <text evidence="4">The sequence shown here is derived from an EMBL/GenBank/DDBJ whole genome shotgun (WGS) entry which is preliminary data.</text>
</comment>
<evidence type="ECO:0000256" key="1">
    <source>
        <dbReference type="SAM" id="Coils"/>
    </source>
</evidence>
<dbReference type="AlphaFoldDB" id="A0A210QZF9"/>
<evidence type="ECO:0000256" key="2">
    <source>
        <dbReference type="SAM" id="MobiDB-lite"/>
    </source>
</evidence>
<accession>A0A210QZF9</accession>
<evidence type="ECO:0000313" key="4">
    <source>
        <dbReference type="EMBL" id="OWF54102.1"/>
    </source>
</evidence>
<dbReference type="Gene3D" id="1.20.5.170">
    <property type="match status" value="1"/>
</dbReference>
<gene>
    <name evidence="4" type="ORF">KP79_PYT15214</name>
</gene>
<keyword evidence="3" id="KW-0732">Signal</keyword>
<evidence type="ECO:0000256" key="3">
    <source>
        <dbReference type="SAM" id="SignalP"/>
    </source>
</evidence>
<keyword evidence="5" id="KW-1185">Reference proteome</keyword>
<feature type="coiled-coil region" evidence="1">
    <location>
        <begin position="333"/>
        <end position="360"/>
    </location>
</feature>